<dbReference type="PANTHER" id="PTHR15999:SF2">
    <property type="entry name" value="ZINC FINGER CW-TYPE PWWP DOMAIN PROTEIN 1"/>
    <property type="match status" value="1"/>
</dbReference>
<dbReference type="EMBL" id="JABXBU010002231">
    <property type="protein sequence ID" value="KAF8763485.1"/>
    <property type="molecule type" value="Genomic_DNA"/>
</dbReference>
<comment type="caution">
    <text evidence="2">The sequence shown here is derived from an EMBL/GenBank/DDBJ whole genome shotgun (WGS) entry which is preliminary data.</text>
</comment>
<dbReference type="PANTHER" id="PTHR15999">
    <property type="entry name" value="ZINC FINGER CW-TYPE PWWP DOMAIN PROTEIN 1"/>
    <property type="match status" value="1"/>
</dbReference>
<feature type="domain" description="PWWP" evidence="1">
    <location>
        <begin position="24"/>
        <end position="75"/>
    </location>
</feature>
<protein>
    <submittedName>
        <fullName evidence="2">Zinc finger CW-type PWWP domain protein 1 like protein</fullName>
    </submittedName>
</protein>
<reference evidence="2" key="1">
    <citation type="journal article" date="2020" name="bioRxiv">
        <title>Chromosome-level reference genome of the European wasp spider Argiope bruennichi: a resource for studies on range expansion and evolutionary adaptation.</title>
        <authorList>
            <person name="Sheffer M.M."/>
            <person name="Hoppe A."/>
            <person name="Krehenwinkel H."/>
            <person name="Uhl G."/>
            <person name="Kuss A.W."/>
            <person name="Jensen L."/>
            <person name="Jensen C."/>
            <person name="Gillespie R.G."/>
            <person name="Hoff K.J."/>
            <person name="Prost S."/>
        </authorList>
    </citation>
    <scope>NUCLEOTIDE SEQUENCE</scope>
</reference>
<dbReference type="Proteomes" id="UP000807504">
    <property type="component" value="Unassembled WGS sequence"/>
</dbReference>
<dbReference type="InterPro" id="IPR042778">
    <property type="entry name" value="ZCWPW1/ZCWPW2"/>
</dbReference>
<evidence type="ECO:0000313" key="2">
    <source>
        <dbReference type="EMBL" id="KAF8763485.1"/>
    </source>
</evidence>
<dbReference type="SMART" id="SM00293">
    <property type="entry name" value="PWWP"/>
    <property type="match status" value="1"/>
</dbReference>
<name>A0A8T0E055_ARGBR</name>
<keyword evidence="3" id="KW-1185">Reference proteome</keyword>
<dbReference type="GO" id="GO:0005634">
    <property type="term" value="C:nucleus"/>
    <property type="evidence" value="ECO:0007669"/>
    <property type="project" value="TreeGrafter"/>
</dbReference>
<dbReference type="InterPro" id="IPR000313">
    <property type="entry name" value="PWWP_dom"/>
</dbReference>
<organism evidence="2 3">
    <name type="scientific">Argiope bruennichi</name>
    <name type="common">Wasp spider</name>
    <name type="synonym">Aranea bruennichi</name>
    <dbReference type="NCBI Taxonomy" id="94029"/>
    <lineage>
        <taxon>Eukaryota</taxon>
        <taxon>Metazoa</taxon>
        <taxon>Ecdysozoa</taxon>
        <taxon>Arthropoda</taxon>
        <taxon>Chelicerata</taxon>
        <taxon>Arachnida</taxon>
        <taxon>Araneae</taxon>
        <taxon>Araneomorphae</taxon>
        <taxon>Entelegynae</taxon>
        <taxon>Araneoidea</taxon>
        <taxon>Araneidae</taxon>
        <taxon>Argiope</taxon>
    </lineage>
</organism>
<evidence type="ECO:0000313" key="3">
    <source>
        <dbReference type="Proteomes" id="UP000807504"/>
    </source>
</evidence>
<accession>A0A8T0E055</accession>
<dbReference type="SUPFAM" id="SSF63748">
    <property type="entry name" value="Tudor/PWWP/MBT"/>
    <property type="match status" value="1"/>
</dbReference>
<dbReference type="Gene3D" id="2.30.30.140">
    <property type="match status" value="1"/>
</dbReference>
<gene>
    <name evidence="2" type="ORF">HNY73_021669</name>
</gene>
<proteinExistence type="predicted"/>
<evidence type="ECO:0000259" key="1">
    <source>
        <dbReference type="PROSITE" id="PS50812"/>
    </source>
</evidence>
<dbReference type="AlphaFoldDB" id="A0A8T0E055"/>
<reference evidence="2" key="2">
    <citation type="submission" date="2020-06" db="EMBL/GenBank/DDBJ databases">
        <authorList>
            <person name="Sheffer M."/>
        </authorList>
    </citation>
    <scope>NUCLEOTIDE SEQUENCE</scope>
</reference>
<sequence>MLGFEANDHESSSGSSFLEEKYAPGTLVWAKVFGYPYWPAMIEDDPDEGTHSKDLTTAPKFHVVFFDTPTSRAWLALHISDNFTYHLRYRKIENLYRRKIQKCCIGG</sequence>
<dbReference type="Pfam" id="PF00855">
    <property type="entry name" value="PWWP"/>
    <property type="match status" value="1"/>
</dbReference>
<dbReference type="PROSITE" id="PS50812">
    <property type="entry name" value="PWWP"/>
    <property type="match status" value="1"/>
</dbReference>